<protein>
    <submittedName>
        <fullName evidence="1">Uncharacterized protein</fullName>
    </submittedName>
</protein>
<proteinExistence type="predicted"/>
<dbReference type="EMBL" id="MT144484">
    <property type="protein sequence ID" value="QJA54188.1"/>
    <property type="molecule type" value="Genomic_DNA"/>
</dbReference>
<organism evidence="1">
    <name type="scientific">viral metagenome</name>
    <dbReference type="NCBI Taxonomy" id="1070528"/>
    <lineage>
        <taxon>unclassified sequences</taxon>
        <taxon>metagenomes</taxon>
        <taxon>organismal metagenomes</taxon>
    </lineage>
</organism>
<accession>A0A6H2A339</accession>
<reference evidence="1" key="1">
    <citation type="submission" date="2020-03" db="EMBL/GenBank/DDBJ databases">
        <title>The deep terrestrial virosphere.</title>
        <authorList>
            <person name="Holmfeldt K."/>
            <person name="Nilsson E."/>
            <person name="Simone D."/>
            <person name="Lopez-Fernandez M."/>
            <person name="Wu X."/>
            <person name="de Brujin I."/>
            <person name="Lundin D."/>
            <person name="Andersson A."/>
            <person name="Bertilsson S."/>
            <person name="Dopson M."/>
        </authorList>
    </citation>
    <scope>NUCLEOTIDE SEQUENCE</scope>
    <source>
        <strain evidence="2">MM415A04168</strain>
        <strain evidence="1">TM448A04443</strain>
    </source>
</reference>
<sequence>MKPRYLHDCSNCVFLGAYEDYDLYVCARHGKIDTLIARYGNDGGEYASGLDFALAYNEGRFPSSQNCKALSVALTLAERRMEI</sequence>
<evidence type="ECO:0000313" key="2">
    <source>
        <dbReference type="EMBL" id="QJA69914.1"/>
    </source>
</evidence>
<evidence type="ECO:0000313" key="1">
    <source>
        <dbReference type="EMBL" id="QJA54188.1"/>
    </source>
</evidence>
<name>A0A6H2A339_9ZZZZ</name>
<dbReference type="AlphaFoldDB" id="A0A6H2A339"/>
<gene>
    <name evidence="2" type="ORF">MM415A04168_0007</name>
    <name evidence="1" type="ORF">TM448A04443_0007</name>
</gene>
<dbReference type="EMBL" id="MT141747">
    <property type="protein sequence ID" value="QJA69914.1"/>
    <property type="molecule type" value="Genomic_DNA"/>
</dbReference>